<keyword evidence="2" id="KW-1185">Reference proteome</keyword>
<organism evidence="1 2">
    <name type="scientific">Cotesia typhae</name>
    <dbReference type="NCBI Taxonomy" id="2053667"/>
    <lineage>
        <taxon>Eukaryota</taxon>
        <taxon>Metazoa</taxon>
        <taxon>Ecdysozoa</taxon>
        <taxon>Arthropoda</taxon>
        <taxon>Hexapoda</taxon>
        <taxon>Insecta</taxon>
        <taxon>Pterygota</taxon>
        <taxon>Neoptera</taxon>
        <taxon>Endopterygota</taxon>
        <taxon>Hymenoptera</taxon>
        <taxon>Apocrita</taxon>
        <taxon>Ichneumonoidea</taxon>
        <taxon>Braconidae</taxon>
        <taxon>Microgastrinae</taxon>
        <taxon>Cotesia</taxon>
    </lineage>
</organism>
<evidence type="ECO:0000313" key="1">
    <source>
        <dbReference type="EMBL" id="KAG8036503.1"/>
    </source>
</evidence>
<reference evidence="1" key="2">
    <citation type="submission" date="2021-04" db="EMBL/GenBank/DDBJ databases">
        <title>Genome-wide patterns of bracovirus chromosomal integration into multiple host tissues during parasitism.</title>
        <authorList>
            <person name="Chebbi M.A.C."/>
        </authorList>
    </citation>
    <scope>NUCLEOTIDE SEQUENCE</scope>
    <source>
        <tissue evidence="1">Whole body</tissue>
    </source>
</reference>
<dbReference type="AlphaFoldDB" id="A0A8J5R295"/>
<reference evidence="1" key="1">
    <citation type="submission" date="2020-03" db="EMBL/GenBank/DDBJ databases">
        <authorList>
            <person name="Chebbi M.A."/>
            <person name="Drezen J.M."/>
        </authorList>
    </citation>
    <scope>NUCLEOTIDE SEQUENCE</scope>
    <source>
        <tissue evidence="1">Whole body</tissue>
    </source>
</reference>
<comment type="caution">
    <text evidence="1">The sequence shown here is derived from an EMBL/GenBank/DDBJ whole genome shotgun (WGS) entry which is preliminary data.</text>
</comment>
<proteinExistence type="predicted"/>
<protein>
    <submittedName>
        <fullName evidence="1">Uncharacterized protein</fullName>
    </submittedName>
</protein>
<gene>
    <name evidence="1" type="ORF">G9C98_003825</name>
</gene>
<name>A0A8J5R295_9HYME</name>
<evidence type="ECO:0000313" key="2">
    <source>
        <dbReference type="Proteomes" id="UP000729913"/>
    </source>
</evidence>
<dbReference type="EMBL" id="JAAOIC020000048">
    <property type="protein sequence ID" value="KAG8036503.1"/>
    <property type="molecule type" value="Genomic_DNA"/>
</dbReference>
<dbReference type="Proteomes" id="UP000729913">
    <property type="component" value="Unassembled WGS sequence"/>
</dbReference>
<accession>A0A8J5R295</accession>
<sequence length="25" mass="3238">MKKRIDYLKKFHPQKWLQIEQMYGQ</sequence>